<evidence type="ECO:0008006" key="4">
    <source>
        <dbReference type="Google" id="ProtNLM"/>
    </source>
</evidence>
<dbReference type="Proteomes" id="UP000603640">
    <property type="component" value="Unassembled WGS sequence"/>
</dbReference>
<feature type="signal peptide" evidence="1">
    <location>
        <begin position="1"/>
        <end position="22"/>
    </location>
</feature>
<comment type="caution">
    <text evidence="2">The sequence shown here is derived from an EMBL/GenBank/DDBJ whole genome shotgun (WGS) entry which is preliminary data.</text>
</comment>
<protein>
    <recommendedName>
        <fullName evidence="4">DUF4843 domain-containing protein</fullName>
    </recommendedName>
</protein>
<keyword evidence="1" id="KW-0732">Signal</keyword>
<name>A0A923N4H1_9BACT</name>
<gene>
    <name evidence="2" type="ORF">H8S84_05905</name>
</gene>
<accession>A0A923N4H1</accession>
<sequence>MRYLLKYGAALSFLAIAFSSCREEPNYPDAPEIEFKRVDVNYTKEFGITTANMTIVVGYQDGNGDLGLRPLVTTPGSSDPDSKAPFNSGSPYQNNFIADLFIKKPVQGSLKDSAFVKYQLPVAGFNFSGRFQRLTNDERAEPLEGEIRYTLNSITDEFFNPGDIIKFQIYIYDRNLPVPNKSNIVETRPIKLTFKE</sequence>
<feature type="chain" id="PRO_5037022002" description="DUF4843 domain-containing protein" evidence="1">
    <location>
        <begin position="23"/>
        <end position="196"/>
    </location>
</feature>
<dbReference type="EMBL" id="JACRVF010000001">
    <property type="protein sequence ID" value="MBC5992368.1"/>
    <property type="molecule type" value="Genomic_DNA"/>
</dbReference>
<evidence type="ECO:0000256" key="1">
    <source>
        <dbReference type="SAM" id="SignalP"/>
    </source>
</evidence>
<evidence type="ECO:0000313" key="3">
    <source>
        <dbReference type="Proteomes" id="UP000603640"/>
    </source>
</evidence>
<dbReference type="AlphaFoldDB" id="A0A923N4H1"/>
<proteinExistence type="predicted"/>
<evidence type="ECO:0000313" key="2">
    <source>
        <dbReference type="EMBL" id="MBC5992368.1"/>
    </source>
</evidence>
<reference evidence="2" key="1">
    <citation type="submission" date="2020-08" db="EMBL/GenBank/DDBJ databases">
        <title>Pontibacter sp. SD6 16S ribosomal RNA gene Genome sequencing and assembly.</title>
        <authorList>
            <person name="Kang M."/>
        </authorList>
    </citation>
    <scope>NUCLEOTIDE SEQUENCE</scope>
    <source>
        <strain evidence="2">SD6</strain>
    </source>
</reference>
<keyword evidence="3" id="KW-1185">Reference proteome</keyword>
<organism evidence="2 3">
    <name type="scientific">Pontibacter cellulosilyticus</name>
    <dbReference type="NCBI Taxonomy" id="1720253"/>
    <lineage>
        <taxon>Bacteria</taxon>
        <taxon>Pseudomonadati</taxon>
        <taxon>Bacteroidota</taxon>
        <taxon>Cytophagia</taxon>
        <taxon>Cytophagales</taxon>
        <taxon>Hymenobacteraceae</taxon>
        <taxon>Pontibacter</taxon>
    </lineage>
</organism>
<dbReference type="RefSeq" id="WP_187066314.1">
    <property type="nucleotide sequence ID" value="NZ_JACRVF010000001.1"/>
</dbReference>
<dbReference type="PROSITE" id="PS51257">
    <property type="entry name" value="PROKAR_LIPOPROTEIN"/>
    <property type="match status" value="1"/>
</dbReference>